<dbReference type="RefSeq" id="WP_233051291.1">
    <property type="nucleotide sequence ID" value="NZ_JAIMJA010000002.1"/>
</dbReference>
<protein>
    <submittedName>
        <fullName evidence="10">Glycosyltransferase family 39 protein</fullName>
    </submittedName>
</protein>
<keyword evidence="5 8" id="KW-0812">Transmembrane</keyword>
<keyword evidence="2" id="KW-1003">Cell membrane</keyword>
<evidence type="ECO:0000259" key="9">
    <source>
        <dbReference type="Pfam" id="PF13231"/>
    </source>
</evidence>
<feature type="transmembrane region" description="Helical" evidence="8">
    <location>
        <begin position="326"/>
        <end position="344"/>
    </location>
</feature>
<comment type="caution">
    <text evidence="10">The sequence shown here is derived from an EMBL/GenBank/DDBJ whole genome shotgun (WGS) entry which is preliminary data.</text>
</comment>
<dbReference type="Proteomes" id="UP001201273">
    <property type="component" value="Unassembled WGS sequence"/>
</dbReference>
<feature type="transmembrane region" description="Helical" evidence="8">
    <location>
        <begin position="270"/>
        <end position="290"/>
    </location>
</feature>
<evidence type="ECO:0000256" key="4">
    <source>
        <dbReference type="ARBA" id="ARBA00022679"/>
    </source>
</evidence>
<evidence type="ECO:0000313" key="11">
    <source>
        <dbReference type="Proteomes" id="UP001201273"/>
    </source>
</evidence>
<feature type="transmembrane region" description="Helical" evidence="8">
    <location>
        <begin position="131"/>
        <end position="155"/>
    </location>
</feature>
<dbReference type="EMBL" id="JAIMJA010000002">
    <property type="protein sequence ID" value="MCE2593700.1"/>
    <property type="molecule type" value="Genomic_DNA"/>
</dbReference>
<evidence type="ECO:0000256" key="2">
    <source>
        <dbReference type="ARBA" id="ARBA00022475"/>
    </source>
</evidence>
<reference evidence="10 11" key="1">
    <citation type="journal article" date="2022" name="Environ. Microbiol. Rep.">
        <title>Eco-phylogenetic analyses reveal divergent evolution of vitamin B12 metabolism in the marine bacterial family 'Psychromonadaceae'.</title>
        <authorList>
            <person name="Jin X."/>
            <person name="Yang Y."/>
            <person name="Cao H."/>
            <person name="Gao B."/>
            <person name="Zhao Z."/>
        </authorList>
    </citation>
    <scope>NUCLEOTIDE SEQUENCE [LARGE SCALE GENOMIC DNA]</scope>
    <source>
        <strain evidence="10 11">MKS20</strain>
    </source>
</reference>
<dbReference type="PANTHER" id="PTHR33908">
    <property type="entry name" value="MANNOSYLTRANSFERASE YKCB-RELATED"/>
    <property type="match status" value="1"/>
</dbReference>
<feature type="transmembrane region" description="Helical" evidence="8">
    <location>
        <begin position="356"/>
        <end position="378"/>
    </location>
</feature>
<organism evidence="10 11">
    <name type="scientific">Motilimonas cestriensis</name>
    <dbReference type="NCBI Taxonomy" id="2742685"/>
    <lineage>
        <taxon>Bacteria</taxon>
        <taxon>Pseudomonadati</taxon>
        <taxon>Pseudomonadota</taxon>
        <taxon>Gammaproteobacteria</taxon>
        <taxon>Alteromonadales</taxon>
        <taxon>Alteromonadales genera incertae sedis</taxon>
        <taxon>Motilimonas</taxon>
    </lineage>
</organism>
<feature type="transmembrane region" description="Helical" evidence="8">
    <location>
        <begin position="90"/>
        <end position="110"/>
    </location>
</feature>
<dbReference type="InterPro" id="IPR050297">
    <property type="entry name" value="LipidA_mod_glycosyltrf_83"/>
</dbReference>
<evidence type="ECO:0000313" key="10">
    <source>
        <dbReference type="EMBL" id="MCE2593700.1"/>
    </source>
</evidence>
<feature type="transmembrane region" description="Helical" evidence="8">
    <location>
        <begin position="302"/>
        <end position="320"/>
    </location>
</feature>
<comment type="subcellular location">
    <subcellularLocation>
        <location evidence="1">Cell membrane</location>
        <topology evidence="1">Multi-pass membrane protein</topology>
    </subcellularLocation>
</comment>
<gene>
    <name evidence="10" type="ORF">K6Y31_02585</name>
</gene>
<evidence type="ECO:0000256" key="1">
    <source>
        <dbReference type="ARBA" id="ARBA00004651"/>
    </source>
</evidence>
<feature type="domain" description="Glycosyltransferase RgtA/B/C/D-like" evidence="9">
    <location>
        <begin position="67"/>
        <end position="208"/>
    </location>
</feature>
<feature type="transmembrane region" description="Helical" evidence="8">
    <location>
        <begin position="421"/>
        <end position="439"/>
    </location>
</feature>
<name>A0ABS8W5Y4_9GAMM</name>
<evidence type="ECO:0000256" key="3">
    <source>
        <dbReference type="ARBA" id="ARBA00022676"/>
    </source>
</evidence>
<keyword evidence="3" id="KW-0328">Glycosyltransferase</keyword>
<dbReference type="Pfam" id="PF13231">
    <property type="entry name" value="PMT_2"/>
    <property type="match status" value="1"/>
</dbReference>
<keyword evidence="4" id="KW-0808">Transferase</keyword>
<feature type="transmembrane region" description="Helical" evidence="8">
    <location>
        <begin position="212"/>
        <end position="237"/>
    </location>
</feature>
<keyword evidence="11" id="KW-1185">Reference proteome</keyword>
<evidence type="ECO:0000256" key="5">
    <source>
        <dbReference type="ARBA" id="ARBA00022692"/>
    </source>
</evidence>
<feature type="transmembrane region" description="Helical" evidence="8">
    <location>
        <begin position="167"/>
        <end position="200"/>
    </location>
</feature>
<evidence type="ECO:0000256" key="8">
    <source>
        <dbReference type="SAM" id="Phobius"/>
    </source>
</evidence>
<accession>A0ABS8W5Y4</accession>
<feature type="transmembrane region" description="Helical" evidence="8">
    <location>
        <begin position="390"/>
        <end position="409"/>
    </location>
</feature>
<dbReference type="InterPro" id="IPR038731">
    <property type="entry name" value="RgtA/B/C-like"/>
</dbReference>
<keyword evidence="6 8" id="KW-1133">Transmembrane helix</keyword>
<dbReference type="PANTHER" id="PTHR33908:SF3">
    <property type="entry name" value="UNDECAPRENYL PHOSPHATE-ALPHA-4-AMINO-4-DEOXY-L-ARABINOSE ARABINOSYL TRANSFERASE"/>
    <property type="match status" value="1"/>
</dbReference>
<evidence type="ECO:0000256" key="6">
    <source>
        <dbReference type="ARBA" id="ARBA00022989"/>
    </source>
</evidence>
<evidence type="ECO:0000256" key="7">
    <source>
        <dbReference type="ARBA" id="ARBA00023136"/>
    </source>
</evidence>
<feature type="transmembrane region" description="Helical" evidence="8">
    <location>
        <begin position="12"/>
        <end position="31"/>
    </location>
</feature>
<proteinExistence type="predicted"/>
<keyword evidence="7 8" id="KW-0472">Membrane</keyword>
<sequence>MDKSFFNDRYYSNLLFILFIAFCIIFMGIGLRDPWPADEPRFVEAAKEMVDSGRWFFPLRGGELYPDKPPIFMWSIALLYKLTGNLSATFLIPNAIAGLITLLCVFDLAAKLWNVNTARNASMLLLIAPQFVIQAKAAQIDAMVACWITVAMYGLVRHFFVKPNMRWYLFSWVCMALGILTKGVGFLPLLIFVPLLFLHFVKKEQFSAPINFKLWFGPLTMLGTLMLWLLPVLYFAASKDNPDFTAYRDNILLQQTAQRYANPTGHLKPWYYFIVSVVPILWFPLYLFLFSKKSWVEIKASPLLQTLLVWVVCVVIFFSISPGKRGVYILPALPMLALAMAAIISQTRVASWVNKVLTGFAAIFALVFITATIMSLMGSSKLTKQLGDELLPFAALFALAAATWIAALWRYKLQLTLPRFGAALAVTWLLYGSLGYVLMNPTRTPAKQIMATVKERIGVEGELGLTLLKEQFLLFSTIPMTHFSYLSSHSEQYRNAWMWMNEKENRYILTQARDKGVVCFDLNKGVLIGNAHRRDWILLDKSTMTSECQAPKEVKRYYTPQLHFYDNL</sequence>